<protein>
    <submittedName>
        <fullName evidence="1">Uncharacterized protein</fullName>
    </submittedName>
</protein>
<dbReference type="AlphaFoldDB" id="A0AAN8X0J9"/>
<gene>
    <name evidence="1" type="ORF">SK128_004157</name>
</gene>
<dbReference type="Proteomes" id="UP001381693">
    <property type="component" value="Unassembled WGS sequence"/>
</dbReference>
<dbReference type="EMBL" id="JAXCGZ010010141">
    <property type="protein sequence ID" value="KAK7075781.1"/>
    <property type="molecule type" value="Genomic_DNA"/>
</dbReference>
<keyword evidence="2" id="KW-1185">Reference proteome</keyword>
<organism evidence="1 2">
    <name type="scientific">Halocaridina rubra</name>
    <name type="common">Hawaiian red shrimp</name>
    <dbReference type="NCBI Taxonomy" id="373956"/>
    <lineage>
        <taxon>Eukaryota</taxon>
        <taxon>Metazoa</taxon>
        <taxon>Ecdysozoa</taxon>
        <taxon>Arthropoda</taxon>
        <taxon>Crustacea</taxon>
        <taxon>Multicrustacea</taxon>
        <taxon>Malacostraca</taxon>
        <taxon>Eumalacostraca</taxon>
        <taxon>Eucarida</taxon>
        <taxon>Decapoda</taxon>
        <taxon>Pleocyemata</taxon>
        <taxon>Caridea</taxon>
        <taxon>Atyoidea</taxon>
        <taxon>Atyidae</taxon>
        <taxon>Halocaridina</taxon>
    </lineage>
</organism>
<name>A0AAN8X0J9_HALRR</name>
<proteinExistence type="predicted"/>
<feature type="non-terminal residue" evidence="1">
    <location>
        <position position="56"/>
    </location>
</feature>
<accession>A0AAN8X0J9</accession>
<evidence type="ECO:0000313" key="1">
    <source>
        <dbReference type="EMBL" id="KAK7075781.1"/>
    </source>
</evidence>
<comment type="caution">
    <text evidence="1">The sequence shown here is derived from an EMBL/GenBank/DDBJ whole genome shotgun (WGS) entry which is preliminary data.</text>
</comment>
<reference evidence="1 2" key="1">
    <citation type="submission" date="2023-11" db="EMBL/GenBank/DDBJ databases">
        <title>Halocaridina rubra genome assembly.</title>
        <authorList>
            <person name="Smith C."/>
        </authorList>
    </citation>
    <scope>NUCLEOTIDE SEQUENCE [LARGE SCALE GENOMIC DNA]</scope>
    <source>
        <strain evidence="1">EP-1</strain>
        <tissue evidence="1">Whole</tissue>
    </source>
</reference>
<evidence type="ECO:0000313" key="2">
    <source>
        <dbReference type="Proteomes" id="UP001381693"/>
    </source>
</evidence>
<sequence>MIVHHSLRISTGASDRLLSLANIRRGSRTSTTAYEQLLSLAGSAGAPERPRVHSTP</sequence>